<dbReference type="RefSeq" id="WP_126693945.1">
    <property type="nucleotide sequence ID" value="NZ_RXOF01000008.1"/>
</dbReference>
<proteinExistence type="predicted"/>
<evidence type="ECO:0000313" key="3">
    <source>
        <dbReference type="Proteomes" id="UP000282184"/>
    </source>
</evidence>
<dbReference type="AlphaFoldDB" id="A0A431U1B5"/>
<protein>
    <recommendedName>
        <fullName evidence="4">Peptidoglycan endopeptidase</fullName>
    </recommendedName>
</protein>
<name>A0A431U1B5_9BACT</name>
<sequence>MRNLLLLLALLPSLRSCLAQLPGGPAAAEAPAAVFSAPAYRATLHRFAARRQRLAARYRQAGTAAGRRACLAEARTLLLTALDSTIFPAWEGTPWAFYGQSWEPRRGTIACGYFVTTTLHDAGLKLQRSLLAKQASEVIIKNLTAEANIHRYRDLSQADFVRAVQQLGPGLYVLGLDYHAGFLRVREGGAVQMIHSSYLGTAAVTLEAADSAEALDSKYRVVGKVSADDALLRAWLLGQPLAVRGASVRK</sequence>
<organism evidence="2 3">
    <name type="scientific">Hymenobacter gummosus</name>
    <dbReference type="NCBI Taxonomy" id="1776032"/>
    <lineage>
        <taxon>Bacteria</taxon>
        <taxon>Pseudomonadati</taxon>
        <taxon>Bacteroidota</taxon>
        <taxon>Cytophagia</taxon>
        <taxon>Cytophagales</taxon>
        <taxon>Hymenobacteraceae</taxon>
        <taxon>Hymenobacter</taxon>
    </lineage>
</organism>
<keyword evidence="3" id="KW-1185">Reference proteome</keyword>
<comment type="caution">
    <text evidence="2">The sequence shown here is derived from an EMBL/GenBank/DDBJ whole genome shotgun (WGS) entry which is preliminary data.</text>
</comment>
<dbReference type="EMBL" id="RXOF01000008">
    <property type="protein sequence ID" value="RTQ48868.1"/>
    <property type="molecule type" value="Genomic_DNA"/>
</dbReference>
<feature type="chain" id="PRO_5018982248" description="Peptidoglycan endopeptidase" evidence="1">
    <location>
        <begin position="20"/>
        <end position="250"/>
    </location>
</feature>
<feature type="signal peptide" evidence="1">
    <location>
        <begin position="1"/>
        <end position="19"/>
    </location>
</feature>
<reference evidence="2 3" key="1">
    <citation type="submission" date="2018-12" db="EMBL/GenBank/DDBJ databases">
        <title>Hymenobacter gummosus sp. nov., isolated from a spring.</title>
        <authorList>
            <person name="Nie L."/>
        </authorList>
    </citation>
    <scope>NUCLEOTIDE SEQUENCE [LARGE SCALE GENOMIC DNA]</scope>
    <source>
        <strain evidence="2 3">KCTC 52166</strain>
    </source>
</reference>
<dbReference type="OrthoDB" id="944017at2"/>
<evidence type="ECO:0000256" key="1">
    <source>
        <dbReference type="SAM" id="SignalP"/>
    </source>
</evidence>
<evidence type="ECO:0000313" key="2">
    <source>
        <dbReference type="EMBL" id="RTQ48868.1"/>
    </source>
</evidence>
<accession>A0A431U1B5</accession>
<keyword evidence="1" id="KW-0732">Signal</keyword>
<dbReference type="Proteomes" id="UP000282184">
    <property type="component" value="Unassembled WGS sequence"/>
</dbReference>
<evidence type="ECO:0008006" key="4">
    <source>
        <dbReference type="Google" id="ProtNLM"/>
    </source>
</evidence>
<gene>
    <name evidence="2" type="ORF">EJV47_14825</name>
</gene>